<evidence type="ECO:0000256" key="1">
    <source>
        <dbReference type="SAM" id="Phobius"/>
    </source>
</evidence>
<evidence type="ECO:0000313" key="3">
    <source>
        <dbReference type="Proteomes" id="UP000821837"/>
    </source>
</evidence>
<dbReference type="Gene3D" id="3.40.50.720">
    <property type="entry name" value="NAD(P)-binding Rossmann-like Domain"/>
    <property type="match status" value="1"/>
</dbReference>
<gene>
    <name evidence="2" type="ORF">HPB52_010886</name>
</gene>
<accession>A0A9D4PVM7</accession>
<dbReference type="Proteomes" id="UP000821837">
    <property type="component" value="Unassembled WGS sequence"/>
</dbReference>
<feature type="transmembrane region" description="Helical" evidence="1">
    <location>
        <begin position="43"/>
        <end position="67"/>
    </location>
</feature>
<dbReference type="InterPro" id="IPR036291">
    <property type="entry name" value="NAD(P)-bd_dom_sf"/>
</dbReference>
<feature type="transmembrane region" description="Helical" evidence="1">
    <location>
        <begin position="20"/>
        <end position="37"/>
    </location>
</feature>
<dbReference type="EMBL" id="JABSTV010001250">
    <property type="protein sequence ID" value="KAH7956590.1"/>
    <property type="molecule type" value="Genomic_DNA"/>
</dbReference>
<reference evidence="2" key="2">
    <citation type="submission" date="2021-09" db="EMBL/GenBank/DDBJ databases">
        <authorList>
            <person name="Jia N."/>
            <person name="Wang J."/>
            <person name="Shi W."/>
            <person name="Du L."/>
            <person name="Sun Y."/>
            <person name="Zhan W."/>
            <person name="Jiang J."/>
            <person name="Wang Q."/>
            <person name="Zhang B."/>
            <person name="Ji P."/>
            <person name="Sakyi L.B."/>
            <person name="Cui X."/>
            <person name="Yuan T."/>
            <person name="Jiang B."/>
            <person name="Yang W."/>
            <person name="Lam T.T.-Y."/>
            <person name="Chang Q."/>
            <person name="Ding S."/>
            <person name="Wang X."/>
            <person name="Zhu J."/>
            <person name="Ruan X."/>
            <person name="Zhao L."/>
            <person name="Wei J."/>
            <person name="Que T."/>
            <person name="Du C."/>
            <person name="Cheng J."/>
            <person name="Dai P."/>
            <person name="Han X."/>
            <person name="Huang E."/>
            <person name="Gao Y."/>
            <person name="Liu J."/>
            <person name="Shao H."/>
            <person name="Ye R."/>
            <person name="Li L."/>
            <person name="Wei W."/>
            <person name="Wang X."/>
            <person name="Wang C."/>
            <person name="Huo Q."/>
            <person name="Li W."/>
            <person name="Guo W."/>
            <person name="Chen H."/>
            <person name="Chen S."/>
            <person name="Zhou L."/>
            <person name="Zhou L."/>
            <person name="Ni X."/>
            <person name="Tian J."/>
            <person name="Zhou Y."/>
            <person name="Sheng Y."/>
            <person name="Liu T."/>
            <person name="Pan Y."/>
            <person name="Xia L."/>
            <person name="Li J."/>
            <person name="Zhao F."/>
            <person name="Cao W."/>
        </authorList>
    </citation>
    <scope>NUCLEOTIDE SEQUENCE</scope>
    <source>
        <strain evidence="2">Rsan-2018</strain>
        <tissue evidence="2">Larvae</tissue>
    </source>
</reference>
<proteinExistence type="predicted"/>
<dbReference type="AlphaFoldDB" id="A0A9D4PVM7"/>
<keyword evidence="3" id="KW-1185">Reference proteome</keyword>
<name>A0A9D4PVM7_RHISA</name>
<reference evidence="2" key="1">
    <citation type="journal article" date="2020" name="Cell">
        <title>Large-Scale Comparative Analyses of Tick Genomes Elucidate Their Genetic Diversity and Vector Capacities.</title>
        <authorList>
            <consortium name="Tick Genome and Microbiome Consortium (TIGMIC)"/>
            <person name="Jia N."/>
            <person name="Wang J."/>
            <person name="Shi W."/>
            <person name="Du L."/>
            <person name="Sun Y."/>
            <person name="Zhan W."/>
            <person name="Jiang J.F."/>
            <person name="Wang Q."/>
            <person name="Zhang B."/>
            <person name="Ji P."/>
            <person name="Bell-Sakyi L."/>
            <person name="Cui X.M."/>
            <person name="Yuan T.T."/>
            <person name="Jiang B.G."/>
            <person name="Yang W.F."/>
            <person name="Lam T.T."/>
            <person name="Chang Q.C."/>
            <person name="Ding S.J."/>
            <person name="Wang X.J."/>
            <person name="Zhu J.G."/>
            <person name="Ruan X.D."/>
            <person name="Zhao L."/>
            <person name="Wei J.T."/>
            <person name="Ye R.Z."/>
            <person name="Que T.C."/>
            <person name="Du C.H."/>
            <person name="Zhou Y.H."/>
            <person name="Cheng J.X."/>
            <person name="Dai P.F."/>
            <person name="Guo W.B."/>
            <person name="Han X.H."/>
            <person name="Huang E.J."/>
            <person name="Li L.F."/>
            <person name="Wei W."/>
            <person name="Gao Y.C."/>
            <person name="Liu J.Z."/>
            <person name="Shao H.Z."/>
            <person name="Wang X."/>
            <person name="Wang C.C."/>
            <person name="Yang T.C."/>
            <person name="Huo Q.B."/>
            <person name="Li W."/>
            <person name="Chen H.Y."/>
            <person name="Chen S.E."/>
            <person name="Zhou L.G."/>
            <person name="Ni X.B."/>
            <person name="Tian J.H."/>
            <person name="Sheng Y."/>
            <person name="Liu T."/>
            <person name="Pan Y.S."/>
            <person name="Xia L.Y."/>
            <person name="Li J."/>
            <person name="Zhao F."/>
            <person name="Cao W.C."/>
        </authorList>
    </citation>
    <scope>NUCLEOTIDE SEQUENCE</scope>
    <source>
        <strain evidence="2">Rsan-2018</strain>
    </source>
</reference>
<dbReference type="SUPFAM" id="SSF51735">
    <property type="entry name" value="NAD(P)-binding Rossmann-fold domains"/>
    <property type="match status" value="1"/>
</dbReference>
<evidence type="ECO:0000313" key="2">
    <source>
        <dbReference type="EMBL" id="KAH7956590.1"/>
    </source>
</evidence>
<keyword evidence="1" id="KW-0472">Membrane</keyword>
<organism evidence="2 3">
    <name type="scientific">Rhipicephalus sanguineus</name>
    <name type="common">Brown dog tick</name>
    <name type="synonym">Ixodes sanguineus</name>
    <dbReference type="NCBI Taxonomy" id="34632"/>
    <lineage>
        <taxon>Eukaryota</taxon>
        <taxon>Metazoa</taxon>
        <taxon>Ecdysozoa</taxon>
        <taxon>Arthropoda</taxon>
        <taxon>Chelicerata</taxon>
        <taxon>Arachnida</taxon>
        <taxon>Acari</taxon>
        <taxon>Parasitiformes</taxon>
        <taxon>Ixodida</taxon>
        <taxon>Ixodoidea</taxon>
        <taxon>Ixodidae</taxon>
        <taxon>Rhipicephalinae</taxon>
        <taxon>Rhipicephalus</taxon>
        <taxon>Rhipicephalus</taxon>
    </lineage>
</organism>
<keyword evidence="1" id="KW-1133">Transmembrane helix</keyword>
<sequence length="120" mass="12997">MPDLKTKVALITAEKCRGGAFWFSYSYVFTNVFWPTLKNPSSILVHATTVFSAVASLLICLLPVLVVPGDVSVVADVANVVQKTVKHFGKIDILVASSTFPPPRGRLRGAKADDCVSQKY</sequence>
<protein>
    <submittedName>
        <fullName evidence="2">Uncharacterized protein</fullName>
    </submittedName>
</protein>
<comment type="caution">
    <text evidence="2">The sequence shown here is derived from an EMBL/GenBank/DDBJ whole genome shotgun (WGS) entry which is preliminary data.</text>
</comment>
<keyword evidence="1" id="KW-0812">Transmembrane</keyword>